<dbReference type="Pfam" id="PF00536">
    <property type="entry name" value="SAM_1"/>
    <property type="match status" value="1"/>
</dbReference>
<dbReference type="GO" id="GO:0000289">
    <property type="term" value="P:nuclear-transcribed mRNA poly(A) tail shortening"/>
    <property type="evidence" value="ECO:0007669"/>
    <property type="project" value="TreeGrafter"/>
</dbReference>
<dbReference type="AlphaFoldDB" id="A0A0N5BNK9"/>
<evidence type="ECO:0000313" key="5">
    <source>
        <dbReference type="Proteomes" id="UP000046392"/>
    </source>
</evidence>
<dbReference type="GO" id="GO:0003729">
    <property type="term" value="F:mRNA binding"/>
    <property type="evidence" value="ECO:0007669"/>
    <property type="project" value="TreeGrafter"/>
</dbReference>
<dbReference type="InterPro" id="IPR050897">
    <property type="entry name" value="SMAUG/VTS1_RNA-bind"/>
</dbReference>
<keyword evidence="5" id="KW-1185">Reference proteome</keyword>
<keyword evidence="2" id="KW-0963">Cytoplasm</keyword>
<sequence length="491" mass="57476">MESCFLPHDSVSSFISNPFDDIINKLPFSDNEFVLTYDYETSTSGNSSDNDYGSFNLFRSLSQNSNKISLEFKHKWRELLSADFNNINDSYFEGNKNLVNTSRIKSYGDMINLVQELVKTFKLNENTQESEYIMNLLDKIADPPMREMAGWLKDLRLHKYTPFFLSIKYETFLALSDDMLVEVGVTIGARRKILQSVNTLKERISNCYQYDKIITEKDDLKSVIVFLKDLSLTPMQKYIGKEVESESQVDGFNKSIEFINSENLPGHFCRLLQKLYLLIKKINNKEVEATYDTLDGKCYQMLDTICKRIQLVNAFTKNQKILSQEWQEYYKNYLPSKSENTPPQKKIKNFPKFDSNQNNNCINISVINFNTSNRQRFGDYKEYGNSFSKDGSRYYRKNCSKKNHDISNKTHKPTFIKKPPHILYINDEVSNVEESTFIKKFNYKNVEQAYKYNANKQKYQNSSSFKSRCTTRTNVNNAVQSYQRDKNYISC</sequence>
<organism evidence="5 6">
    <name type="scientific">Strongyloides papillosus</name>
    <name type="common">Intestinal threadworm</name>
    <dbReference type="NCBI Taxonomy" id="174720"/>
    <lineage>
        <taxon>Eukaryota</taxon>
        <taxon>Metazoa</taxon>
        <taxon>Ecdysozoa</taxon>
        <taxon>Nematoda</taxon>
        <taxon>Chromadorea</taxon>
        <taxon>Rhabditida</taxon>
        <taxon>Tylenchina</taxon>
        <taxon>Panagrolaimomorpha</taxon>
        <taxon>Strongyloidoidea</taxon>
        <taxon>Strongyloididae</taxon>
        <taxon>Strongyloides</taxon>
    </lineage>
</organism>
<dbReference type="PANTHER" id="PTHR12515:SF5">
    <property type="entry name" value="PROTEIN SMAUG"/>
    <property type="match status" value="1"/>
</dbReference>
<name>A0A0N5BNK9_STREA</name>
<dbReference type="SUPFAM" id="SSF47769">
    <property type="entry name" value="SAM/Pointed domain"/>
    <property type="match status" value="1"/>
</dbReference>
<dbReference type="STRING" id="174720.A0A0N5BNK9"/>
<dbReference type="Proteomes" id="UP000046392">
    <property type="component" value="Unplaced"/>
</dbReference>
<evidence type="ECO:0000256" key="2">
    <source>
        <dbReference type="ARBA" id="ARBA00022490"/>
    </source>
</evidence>
<proteinExistence type="predicted"/>
<feature type="domain" description="SAM" evidence="4">
    <location>
        <begin position="140"/>
        <end position="203"/>
    </location>
</feature>
<evidence type="ECO:0000313" key="6">
    <source>
        <dbReference type="WBParaSite" id="SPAL_0000748700.1"/>
    </source>
</evidence>
<evidence type="ECO:0000256" key="3">
    <source>
        <dbReference type="ARBA" id="ARBA00022884"/>
    </source>
</evidence>
<evidence type="ECO:0000259" key="4">
    <source>
        <dbReference type="SMART" id="SM00454"/>
    </source>
</evidence>
<dbReference type="InterPro" id="IPR013761">
    <property type="entry name" value="SAM/pointed_sf"/>
</dbReference>
<protein>
    <submittedName>
        <fullName evidence="6">SAM domain-containing protein</fullName>
    </submittedName>
</protein>
<dbReference type="GO" id="GO:0000932">
    <property type="term" value="C:P-body"/>
    <property type="evidence" value="ECO:0007669"/>
    <property type="project" value="TreeGrafter"/>
</dbReference>
<evidence type="ECO:0000256" key="1">
    <source>
        <dbReference type="ARBA" id="ARBA00004496"/>
    </source>
</evidence>
<dbReference type="Gene3D" id="1.10.150.50">
    <property type="entry name" value="Transcription Factor, Ets-1"/>
    <property type="match status" value="1"/>
</dbReference>
<dbReference type="SMART" id="SM00454">
    <property type="entry name" value="SAM"/>
    <property type="match status" value="1"/>
</dbReference>
<accession>A0A0N5BNK9</accession>
<dbReference type="WBParaSite" id="SPAL_0000748700.1">
    <property type="protein sequence ID" value="SPAL_0000748700.1"/>
    <property type="gene ID" value="SPAL_0000748700"/>
</dbReference>
<keyword evidence="3" id="KW-0694">RNA-binding</keyword>
<reference evidence="6" key="1">
    <citation type="submission" date="2017-02" db="UniProtKB">
        <authorList>
            <consortium name="WormBaseParasite"/>
        </authorList>
    </citation>
    <scope>IDENTIFICATION</scope>
</reference>
<comment type="subcellular location">
    <subcellularLocation>
        <location evidence="1">Cytoplasm</location>
    </subcellularLocation>
</comment>
<dbReference type="InterPro" id="IPR001660">
    <property type="entry name" value="SAM"/>
</dbReference>
<dbReference type="PANTHER" id="PTHR12515">
    <property type="entry name" value="STERILE ALPHA MOTIF DOMAIN CONTAINING PROTEIN 4-RELATED"/>
    <property type="match status" value="1"/>
</dbReference>